<evidence type="ECO:0000313" key="3">
    <source>
        <dbReference type="EMBL" id="KAK4449907.1"/>
    </source>
</evidence>
<evidence type="ECO:0000313" key="4">
    <source>
        <dbReference type="Proteomes" id="UP001321760"/>
    </source>
</evidence>
<feature type="signal peptide" evidence="2">
    <location>
        <begin position="1"/>
        <end position="21"/>
    </location>
</feature>
<sequence length="213" mass="23201">MRCAVWGLALLSLCSNPLVSRRAPQFHCQSNESLGQMENAQPAHAVLTRSLDPRDLLQWKRRGREAVGKRERKELKETGERAGGQCDIQYNKVPRSLQRYIPLDLAGLGTANCTPVHARASRNREATRSPRIDRHPSAGRDGTLALVVHEKSCAGQFTATSAAAANSFASAGSIRSQIGVGISGHWAVKWRTAQALLARRSETVEEGQAQVQG</sequence>
<organism evidence="3 4">
    <name type="scientific">Podospora aff. communis PSN243</name>
    <dbReference type="NCBI Taxonomy" id="3040156"/>
    <lineage>
        <taxon>Eukaryota</taxon>
        <taxon>Fungi</taxon>
        <taxon>Dikarya</taxon>
        <taxon>Ascomycota</taxon>
        <taxon>Pezizomycotina</taxon>
        <taxon>Sordariomycetes</taxon>
        <taxon>Sordariomycetidae</taxon>
        <taxon>Sordariales</taxon>
        <taxon>Podosporaceae</taxon>
        <taxon>Podospora</taxon>
    </lineage>
</organism>
<dbReference type="EMBL" id="MU865935">
    <property type="protein sequence ID" value="KAK4449907.1"/>
    <property type="molecule type" value="Genomic_DNA"/>
</dbReference>
<evidence type="ECO:0000256" key="2">
    <source>
        <dbReference type="SAM" id="SignalP"/>
    </source>
</evidence>
<name>A0AAV9GPL8_9PEZI</name>
<keyword evidence="2" id="KW-0732">Signal</keyword>
<reference evidence="3" key="2">
    <citation type="submission" date="2023-05" db="EMBL/GenBank/DDBJ databases">
        <authorList>
            <consortium name="Lawrence Berkeley National Laboratory"/>
            <person name="Steindorff A."/>
            <person name="Hensen N."/>
            <person name="Bonometti L."/>
            <person name="Westerberg I."/>
            <person name="Brannstrom I.O."/>
            <person name="Guillou S."/>
            <person name="Cros-Aarteil S."/>
            <person name="Calhoun S."/>
            <person name="Haridas S."/>
            <person name="Kuo A."/>
            <person name="Mondo S."/>
            <person name="Pangilinan J."/>
            <person name="Riley R."/>
            <person name="Labutti K."/>
            <person name="Andreopoulos B."/>
            <person name="Lipzen A."/>
            <person name="Chen C."/>
            <person name="Yanf M."/>
            <person name="Daum C."/>
            <person name="Ng V."/>
            <person name="Clum A."/>
            <person name="Ohm R."/>
            <person name="Martin F."/>
            <person name="Silar P."/>
            <person name="Natvig D."/>
            <person name="Lalanne C."/>
            <person name="Gautier V."/>
            <person name="Ament-Velasquez S.L."/>
            <person name="Kruys A."/>
            <person name="Hutchinson M.I."/>
            <person name="Powell A.J."/>
            <person name="Barry K."/>
            <person name="Miller A.N."/>
            <person name="Grigoriev I.V."/>
            <person name="Debuchy R."/>
            <person name="Gladieux P."/>
            <person name="Thoren M.H."/>
            <person name="Johannesson H."/>
        </authorList>
    </citation>
    <scope>NUCLEOTIDE SEQUENCE</scope>
    <source>
        <strain evidence="3">PSN243</strain>
    </source>
</reference>
<proteinExistence type="predicted"/>
<reference evidence="3" key="1">
    <citation type="journal article" date="2023" name="Mol. Phylogenet. Evol.">
        <title>Genome-scale phylogeny and comparative genomics of the fungal order Sordariales.</title>
        <authorList>
            <person name="Hensen N."/>
            <person name="Bonometti L."/>
            <person name="Westerberg I."/>
            <person name="Brannstrom I.O."/>
            <person name="Guillou S."/>
            <person name="Cros-Aarteil S."/>
            <person name="Calhoun S."/>
            <person name="Haridas S."/>
            <person name="Kuo A."/>
            <person name="Mondo S."/>
            <person name="Pangilinan J."/>
            <person name="Riley R."/>
            <person name="LaButti K."/>
            <person name="Andreopoulos B."/>
            <person name="Lipzen A."/>
            <person name="Chen C."/>
            <person name="Yan M."/>
            <person name="Daum C."/>
            <person name="Ng V."/>
            <person name="Clum A."/>
            <person name="Steindorff A."/>
            <person name="Ohm R.A."/>
            <person name="Martin F."/>
            <person name="Silar P."/>
            <person name="Natvig D.O."/>
            <person name="Lalanne C."/>
            <person name="Gautier V."/>
            <person name="Ament-Velasquez S.L."/>
            <person name="Kruys A."/>
            <person name="Hutchinson M.I."/>
            <person name="Powell A.J."/>
            <person name="Barry K."/>
            <person name="Miller A.N."/>
            <person name="Grigoriev I.V."/>
            <person name="Debuchy R."/>
            <person name="Gladieux P."/>
            <person name="Hiltunen Thoren M."/>
            <person name="Johannesson H."/>
        </authorList>
    </citation>
    <scope>NUCLEOTIDE SEQUENCE</scope>
    <source>
        <strain evidence="3">PSN243</strain>
    </source>
</reference>
<gene>
    <name evidence="3" type="ORF">QBC34DRAFT_425288</name>
</gene>
<feature type="region of interest" description="Disordered" evidence="1">
    <location>
        <begin position="118"/>
        <end position="139"/>
    </location>
</feature>
<evidence type="ECO:0000256" key="1">
    <source>
        <dbReference type="SAM" id="MobiDB-lite"/>
    </source>
</evidence>
<accession>A0AAV9GPL8</accession>
<protein>
    <recommendedName>
        <fullName evidence="5">Secreted protein</fullName>
    </recommendedName>
</protein>
<dbReference type="AlphaFoldDB" id="A0AAV9GPL8"/>
<comment type="caution">
    <text evidence="3">The sequence shown here is derived from an EMBL/GenBank/DDBJ whole genome shotgun (WGS) entry which is preliminary data.</text>
</comment>
<evidence type="ECO:0008006" key="5">
    <source>
        <dbReference type="Google" id="ProtNLM"/>
    </source>
</evidence>
<feature type="compositionally biased region" description="Basic and acidic residues" evidence="1">
    <location>
        <begin position="122"/>
        <end position="138"/>
    </location>
</feature>
<keyword evidence="4" id="KW-1185">Reference proteome</keyword>
<feature type="chain" id="PRO_5043508009" description="Secreted protein" evidence="2">
    <location>
        <begin position="22"/>
        <end position="213"/>
    </location>
</feature>
<dbReference type="Proteomes" id="UP001321760">
    <property type="component" value="Unassembled WGS sequence"/>
</dbReference>